<dbReference type="Proteomes" id="UP001497497">
    <property type="component" value="Unassembled WGS sequence"/>
</dbReference>
<feature type="compositionally biased region" description="Polar residues" evidence="1">
    <location>
        <begin position="919"/>
        <end position="934"/>
    </location>
</feature>
<accession>A0AAV2IKC0</accession>
<comment type="caution">
    <text evidence="2">The sequence shown here is derived from an EMBL/GenBank/DDBJ whole genome shotgun (WGS) entry which is preliminary data.</text>
</comment>
<feature type="compositionally biased region" description="Polar residues" evidence="1">
    <location>
        <begin position="314"/>
        <end position="331"/>
    </location>
</feature>
<feature type="region of interest" description="Disordered" evidence="1">
    <location>
        <begin position="1459"/>
        <end position="1493"/>
    </location>
</feature>
<feature type="region of interest" description="Disordered" evidence="1">
    <location>
        <begin position="1551"/>
        <end position="1575"/>
    </location>
</feature>
<name>A0AAV2IKC0_LYMST</name>
<feature type="compositionally biased region" description="Acidic residues" evidence="1">
    <location>
        <begin position="334"/>
        <end position="345"/>
    </location>
</feature>
<sequence>MPRKPSYLRLLSNMSQTSAGGKEEADEKNSTIIGSPKPLGDPVSHLPRLQHSAVYAVKDEIESLMQEEVISALRHMHPISADTLVFVAEYIRNTAHFLSRTVRYQPVNLQFVYGADQSLNMFIEEFERQNLPGYRLTKEGDFYFLIVNKAHMRYTPFEIVTASRGGLDGERKMVISKDERSFSLPCVFPDPLDRVDITAGSRSLIDMVEDTTSSEAGEGKVRPRSCSDAKATQKARCHRGHVDIKAVMSSPEANNQGGTLLQDFKIKEEDRQVEQSLKKSSSFAGLQGRSPGINASCGSRSRHCSAPSGHISVASHSSTMPQSPSVISSRESSTEDGFDGDVSDMELDESASMSDISGCYPELPDFWLLMQIYQERVEVFFHSREPLDSESPTRAAHQAVYDAAINNIQSVCQKVNQALLLKELNKTKTCNALLVPEADEDFKWTNKRSGRAVNDGYEMDEEEDSEEGQGYLAAVMDFVPGHFACDIVWQNKFALHPRLKHVVHRGSPPLGVLVIRQVLNNFIVTNRKNMFVIEELTSRNVFYLRLKEIQVTQDSDVDLDSSASDLSHVIQSRQPQSKGDSDSVSLTSSLGRQYSKVEEVVELTVHGIEEVGQEIKDDLMKMLQNKLDDALLDAICVMLSRNPQCKLKPDDISFIQRPHQAPVESLHLNIPGHCSMYLVALMYYLRQNLLQFLHTPNYVDTNPACQFKDVYDGVCTAIPSDKVYLYVRPQPGGGKGIACVGVNLVDGQGKQVKLLNCPCPTKNNMPSLSDPSEFDKYVQTTVHEKSTSSRPGPTALIQFRIWECGNSDLRVLCDRLMAAVRHALCDIVMEYFMLTSPICSVPRNLMDSYGAPVSSLPASPTKLPPEGLERKHNPLSRKFSIDPPRSVTHSVSMFSSFGELRGNILDTVGKCIDFNTVPTSSDQPRTPASGQIIQSRPKDTPMSDARLQQLTISKYESGEKGNLHQVFCSLMKPWLDFCHSIGVPSVVSTKVQFQSRFSVDFVMKELQQSIPNISNDTALRVFKVIQTSSPSQPPYGVLFTPCKATLKDLQMSRVLDSLAASGGKVTMMAIGRSMEQWHSTVQEDQNIMPSLSAGAIRGYRASQKFLPQVLAEGESKNLDQTSLRSAEKDFVPRQRLLLMVCEGKEMTLLMYNWSNDMVGTIEKTATRLVQWHNARSHVLHSVLAQKMGLFHHFQFSDLQYTPAQNPFTQSTAEVDSLIRHHAPSRDYQRRNSSISNKDRDKTTSRSLKRIIPFDQTYKNMRPPKLMEKLMCSVLSDPVNRHGSHAQELRMHARQDKQLSQQQSLGGASRKDFSDEKIPVCSIKDPVFQQGLHLTDAQKSFVEGEERNKLYQLYLGWLQTSGKNKANPAVMEDYLMQLKRACRLFHYCATPLVFSTSWRQSVVQKTTGKGDKLRQDVSAFNFSGTASANTTAAQALMTSAATTPATPDRTQKTFAHFLPVPSPVSRSRHSSGTSNISFKGKPSEEPGRKGSEAGLVLTGGAATGWGRSKSDAEDEEQWHIDLRRKFLMEYEQYLVSELSFTRVNLQPAMFKGRSQGSTLSNQGSTESSSEGKPGTINLQKTLTGGIIVMEMSFRQEFFCVKMYAIDCCQFKINANQQMHLIFVDECDKYKDLIHVHSFAHDFHLRCVQSYLNSPLDSVFPASFNLDSFLTEFKQIYPYPPSFSRNCVQQDSITLPELPFPGEMLYDCMLKQRGAPHDMTVYRMVGSVDGHQVCEKFSLVSHEKLELSNLTHSTEEDQPEKPETYDAGIVIIDNTVRGEGQNDSMKLVLKYFTVLTRERDCYPIHTLEKVLGESKGLLASTEEKTNTEPRCDKDQEDLSKPVAVRQHICMRKEHVNYRGYSNMQQLALFAALGRQSERGKDKILEMIDMSKKKCRRNYLWQRLLTSRNQADDGKKKRVELEETGDSVLIPLSSLDFCELLQSVVMIPLNEVDPQLDPLFNMPYSWYHGLYTALINKYPGSHCCYSSPNRKTKYIVVFNANNLNMFAMLSLTDNTEQMELCVVMKDKVLDSMKHSPNTPNLPLYSLQTHVEDLVNVCSYQVWASMVQ</sequence>
<dbReference type="InterPro" id="IPR033228">
    <property type="entry name" value="SZT2"/>
</dbReference>
<dbReference type="PANTHER" id="PTHR14918">
    <property type="entry name" value="KICSTOR COMPLEX PROTEIN SZT2"/>
    <property type="match status" value="1"/>
</dbReference>
<feature type="region of interest" description="Disordered" evidence="1">
    <location>
        <begin position="210"/>
        <end position="233"/>
    </location>
</feature>
<feature type="compositionally biased region" description="Polar residues" evidence="1">
    <location>
        <begin position="1553"/>
        <end position="1575"/>
    </location>
</feature>
<keyword evidence="3" id="KW-1185">Reference proteome</keyword>
<feature type="compositionally biased region" description="Basic and acidic residues" evidence="1">
    <location>
        <begin position="1480"/>
        <end position="1490"/>
    </location>
</feature>
<feature type="compositionally biased region" description="Low complexity" evidence="1">
    <location>
        <begin position="1297"/>
        <end position="1306"/>
    </location>
</feature>
<feature type="region of interest" description="Disordered" evidence="1">
    <location>
        <begin position="1280"/>
        <end position="1311"/>
    </location>
</feature>
<proteinExistence type="predicted"/>
<feature type="region of interest" description="Disordered" evidence="1">
    <location>
        <begin position="1220"/>
        <end position="1248"/>
    </location>
</feature>
<evidence type="ECO:0000313" key="2">
    <source>
        <dbReference type="EMBL" id="CAL1547603.1"/>
    </source>
</evidence>
<gene>
    <name evidence="2" type="ORF">GSLYS_00020920001</name>
</gene>
<protein>
    <submittedName>
        <fullName evidence="2">Uncharacterized protein</fullName>
    </submittedName>
</protein>
<evidence type="ECO:0000313" key="3">
    <source>
        <dbReference type="Proteomes" id="UP001497497"/>
    </source>
</evidence>
<dbReference type="PANTHER" id="PTHR14918:SF3">
    <property type="entry name" value="KICSTOR COMPLEX PROTEIN SZT2"/>
    <property type="match status" value="1"/>
</dbReference>
<organism evidence="2 3">
    <name type="scientific">Lymnaea stagnalis</name>
    <name type="common">Great pond snail</name>
    <name type="synonym">Helix stagnalis</name>
    <dbReference type="NCBI Taxonomy" id="6523"/>
    <lineage>
        <taxon>Eukaryota</taxon>
        <taxon>Metazoa</taxon>
        <taxon>Spiralia</taxon>
        <taxon>Lophotrochozoa</taxon>
        <taxon>Mollusca</taxon>
        <taxon>Gastropoda</taxon>
        <taxon>Heterobranchia</taxon>
        <taxon>Euthyneura</taxon>
        <taxon>Panpulmonata</taxon>
        <taxon>Hygrophila</taxon>
        <taxon>Lymnaeoidea</taxon>
        <taxon>Lymnaeidae</taxon>
        <taxon>Lymnaea</taxon>
    </lineage>
</organism>
<feature type="region of interest" description="Disordered" evidence="1">
    <location>
        <begin position="919"/>
        <end position="943"/>
    </location>
</feature>
<feature type="region of interest" description="Disordered" evidence="1">
    <location>
        <begin position="271"/>
        <end position="345"/>
    </location>
</feature>
<evidence type="ECO:0000256" key="1">
    <source>
        <dbReference type="SAM" id="MobiDB-lite"/>
    </source>
</evidence>
<dbReference type="GO" id="GO:0005777">
    <property type="term" value="C:peroxisome"/>
    <property type="evidence" value="ECO:0007669"/>
    <property type="project" value="InterPro"/>
</dbReference>
<feature type="region of interest" description="Disordered" evidence="1">
    <location>
        <begin position="855"/>
        <end position="881"/>
    </location>
</feature>
<reference evidence="2 3" key="1">
    <citation type="submission" date="2024-04" db="EMBL/GenBank/DDBJ databases">
        <authorList>
            <consortium name="Genoscope - CEA"/>
            <person name="William W."/>
        </authorList>
    </citation>
    <scope>NUCLEOTIDE SEQUENCE [LARGE SCALE GENOMIC DNA]</scope>
</reference>
<feature type="region of interest" description="Disordered" evidence="1">
    <location>
        <begin position="13"/>
        <end position="42"/>
    </location>
</feature>
<feature type="compositionally biased region" description="Basic and acidic residues" evidence="1">
    <location>
        <begin position="1284"/>
        <end position="1296"/>
    </location>
</feature>
<feature type="compositionally biased region" description="Basic and acidic residues" evidence="1">
    <location>
        <begin position="217"/>
        <end position="227"/>
    </location>
</feature>
<dbReference type="EMBL" id="CAXITT010001021">
    <property type="protein sequence ID" value="CAL1547603.1"/>
    <property type="molecule type" value="Genomic_DNA"/>
</dbReference>